<protein>
    <submittedName>
        <fullName evidence="1">Brct domain-containing protein</fullName>
    </submittedName>
</protein>
<dbReference type="EMBL" id="VUJX02000010">
    <property type="protein sequence ID" value="KAL0931045.1"/>
    <property type="molecule type" value="Genomic_DNA"/>
</dbReference>
<comment type="caution">
    <text evidence="1">The sequence shown here is derived from an EMBL/GenBank/DDBJ whole genome shotgun (WGS) entry which is preliminary data.</text>
</comment>
<proteinExistence type="predicted"/>
<name>A0ACC3YGP3_COLTU</name>
<keyword evidence="2" id="KW-1185">Reference proteome</keyword>
<gene>
    <name evidence="1" type="ORF">CTRU02_213780</name>
</gene>
<sequence>MVKAIFKNLVLAAAGPNEHKIEDLKSWTELRKGRFSLDMDETVTHLLCTNDQFKARQSNQRINFDAVKRAQSKDQRKVHIVHVDWFTFSCTRNKKLRETEYDFKSIRRKELAKIKKQRQEERRAQNTALGETWINPDLYHIFTDKHHFRYEIQLYRTFKNEDGAVHDKYELFLFESHAKPHLYWFGARLFQKKGDGVWRPRGVERTSTTPSTFKPEYNRFKDFFRLKTKYNWYDRVLKAGTGERMHFSYLPPTRGKPVGGNLTKGLNYDECVRQNIELRTLWFELFGDELPDDIQIETVMKDILEDIINRVCVSGEQ</sequence>
<accession>A0ACC3YGP3</accession>
<reference evidence="1 2" key="1">
    <citation type="journal article" date="2020" name="Phytopathology">
        <title>Genome Sequence Resources of Colletotrichum truncatum, C. plurivorum, C. musicola, and C. sojae: Four Species Pathogenic to Soybean (Glycine max).</title>
        <authorList>
            <person name="Rogerio F."/>
            <person name="Boufleur T.R."/>
            <person name="Ciampi-Guillardi M."/>
            <person name="Sukno S.A."/>
            <person name="Thon M.R."/>
            <person name="Massola Junior N.S."/>
            <person name="Baroncelli R."/>
        </authorList>
    </citation>
    <scope>NUCLEOTIDE SEQUENCE [LARGE SCALE GENOMIC DNA]</scope>
    <source>
        <strain evidence="1 2">CMES1059</strain>
    </source>
</reference>
<evidence type="ECO:0000313" key="1">
    <source>
        <dbReference type="EMBL" id="KAL0931045.1"/>
    </source>
</evidence>
<organism evidence="1 2">
    <name type="scientific">Colletotrichum truncatum</name>
    <name type="common">Anthracnose fungus</name>
    <name type="synonym">Colletotrichum capsici</name>
    <dbReference type="NCBI Taxonomy" id="5467"/>
    <lineage>
        <taxon>Eukaryota</taxon>
        <taxon>Fungi</taxon>
        <taxon>Dikarya</taxon>
        <taxon>Ascomycota</taxon>
        <taxon>Pezizomycotina</taxon>
        <taxon>Sordariomycetes</taxon>
        <taxon>Hypocreomycetidae</taxon>
        <taxon>Glomerellales</taxon>
        <taxon>Glomerellaceae</taxon>
        <taxon>Colletotrichum</taxon>
        <taxon>Colletotrichum truncatum species complex</taxon>
    </lineage>
</organism>
<dbReference type="Proteomes" id="UP000805649">
    <property type="component" value="Unassembled WGS sequence"/>
</dbReference>
<evidence type="ECO:0000313" key="2">
    <source>
        <dbReference type="Proteomes" id="UP000805649"/>
    </source>
</evidence>